<feature type="compositionally biased region" description="Polar residues" evidence="1">
    <location>
        <begin position="120"/>
        <end position="131"/>
    </location>
</feature>
<evidence type="ECO:0000313" key="2">
    <source>
        <dbReference type="EMBL" id="KAJ8529035.1"/>
    </source>
</evidence>
<organism evidence="2 3">
    <name type="scientific">Anisodus acutangulus</name>
    <dbReference type="NCBI Taxonomy" id="402998"/>
    <lineage>
        <taxon>Eukaryota</taxon>
        <taxon>Viridiplantae</taxon>
        <taxon>Streptophyta</taxon>
        <taxon>Embryophyta</taxon>
        <taxon>Tracheophyta</taxon>
        <taxon>Spermatophyta</taxon>
        <taxon>Magnoliopsida</taxon>
        <taxon>eudicotyledons</taxon>
        <taxon>Gunneridae</taxon>
        <taxon>Pentapetalae</taxon>
        <taxon>asterids</taxon>
        <taxon>lamiids</taxon>
        <taxon>Solanales</taxon>
        <taxon>Solanaceae</taxon>
        <taxon>Solanoideae</taxon>
        <taxon>Hyoscyameae</taxon>
        <taxon>Anisodus</taxon>
    </lineage>
</organism>
<gene>
    <name evidence="2" type="ORF">K7X08_035870</name>
</gene>
<evidence type="ECO:0000313" key="3">
    <source>
        <dbReference type="Proteomes" id="UP001152561"/>
    </source>
</evidence>
<protein>
    <submittedName>
        <fullName evidence="2">Uncharacterized protein</fullName>
    </submittedName>
</protein>
<dbReference type="Proteomes" id="UP001152561">
    <property type="component" value="Unassembled WGS sequence"/>
</dbReference>
<feature type="region of interest" description="Disordered" evidence="1">
    <location>
        <begin position="1"/>
        <end position="52"/>
    </location>
</feature>
<comment type="caution">
    <text evidence="2">The sequence shown here is derived from an EMBL/GenBank/DDBJ whole genome shotgun (WGS) entry which is preliminary data.</text>
</comment>
<name>A0A9Q1L7G4_9SOLA</name>
<dbReference type="AlphaFoldDB" id="A0A9Q1L7G4"/>
<feature type="compositionally biased region" description="Acidic residues" evidence="1">
    <location>
        <begin position="21"/>
        <end position="49"/>
    </location>
</feature>
<proteinExistence type="predicted"/>
<evidence type="ECO:0000256" key="1">
    <source>
        <dbReference type="SAM" id="MobiDB-lite"/>
    </source>
</evidence>
<sequence>MEEEIYAEMSRGSSKVKITLLDEEDQEEVQIDDNGDVDSYDDDDEEDEDKEHVGLWVLEKPENSWLLLRELFPSKAGGTPVTNAPLEADEQVFNVEAQFSHVEAQASSTMVDEQPEGIAQATSDASAQVEGSTGDAISEDVMIGTTECTIDSKNDIQGQAKDGPSSANSQH</sequence>
<feature type="region of interest" description="Disordered" evidence="1">
    <location>
        <begin position="149"/>
        <end position="171"/>
    </location>
</feature>
<keyword evidence="3" id="KW-1185">Reference proteome</keyword>
<feature type="region of interest" description="Disordered" evidence="1">
    <location>
        <begin position="104"/>
        <end position="136"/>
    </location>
</feature>
<reference evidence="3" key="1">
    <citation type="journal article" date="2023" name="Proc. Natl. Acad. Sci. U.S.A.">
        <title>Genomic and structural basis for evolution of tropane alkaloid biosynthesis.</title>
        <authorList>
            <person name="Wanga Y.-J."/>
            <person name="Taina T."/>
            <person name="Yua J.-Y."/>
            <person name="Lia J."/>
            <person name="Xua B."/>
            <person name="Chenc J."/>
            <person name="D'Auriad J.C."/>
            <person name="Huanga J.-P."/>
            <person name="Huanga S.-X."/>
        </authorList>
    </citation>
    <scope>NUCLEOTIDE SEQUENCE [LARGE SCALE GENOMIC DNA]</scope>
    <source>
        <strain evidence="3">cv. KIB-2019</strain>
    </source>
</reference>
<accession>A0A9Q1L7G4</accession>
<dbReference type="EMBL" id="JAJAGQ010000022">
    <property type="protein sequence ID" value="KAJ8529035.1"/>
    <property type="molecule type" value="Genomic_DNA"/>
</dbReference>